<reference evidence="3 4" key="1">
    <citation type="submission" date="2019-05" db="EMBL/GenBank/DDBJ databases">
        <authorList>
            <consortium name="Pathogen Informatics"/>
        </authorList>
    </citation>
    <scope>NUCLEOTIDE SEQUENCE [LARGE SCALE GENOMIC DNA]</scope>
    <source>
        <strain evidence="3 4">NM319</strain>
    </source>
</reference>
<keyword evidence="1" id="KW-0175">Coiled coil</keyword>
<evidence type="ECO:0000313" key="4">
    <source>
        <dbReference type="Proteomes" id="UP000308167"/>
    </source>
</evidence>
<comment type="caution">
    <text evidence="3">The sequence shown here is derived from an EMBL/GenBank/DDBJ whole genome shotgun (WGS) entry which is preliminary data.</text>
</comment>
<dbReference type="InterPro" id="IPR040576">
    <property type="entry name" value="DLP_helical"/>
</dbReference>
<evidence type="ECO:0000256" key="1">
    <source>
        <dbReference type="SAM" id="Coils"/>
    </source>
</evidence>
<organism evidence="3 4">
    <name type="scientific">Actinobacillus porcinus</name>
    <dbReference type="NCBI Taxonomy" id="51048"/>
    <lineage>
        <taxon>Bacteria</taxon>
        <taxon>Pseudomonadati</taxon>
        <taxon>Pseudomonadota</taxon>
        <taxon>Gammaproteobacteria</taxon>
        <taxon>Pasteurellales</taxon>
        <taxon>Pasteurellaceae</taxon>
        <taxon>Actinobacillus</taxon>
    </lineage>
</organism>
<gene>
    <name evidence="3" type="ORF">SAMEA1410922_00333</name>
</gene>
<accession>A0ABY6THS7</accession>
<dbReference type="Proteomes" id="UP000308167">
    <property type="component" value="Unassembled WGS sequence"/>
</dbReference>
<proteinExistence type="predicted"/>
<sequence length="280" mass="31889">MPIVKRTQEVLDVELEHLADITQHLSAELEPMEAKIKNVKIGLKEFVLDYFTSLIRQVKGTDLTTFTDFYESELGKDGIILNSRLEQEFDRQCQVVSSSLQRISLDFNNEISRFEASVGSTLMSKGLGFLSKQKLTNTHVLVARDGIVSVGKMIGVDLAKYLKFKPWGAVNLAAKANAFLAFAGIALELLDSHKKAQAEREFKEMITEIVNILEEQRQGLLNSLNKDDFVGQLFPRYVELQERFKDIQENNAQTVARRQAFNEWQKEGLVIEGEYRILEQ</sequence>
<dbReference type="EMBL" id="CABFKI010000002">
    <property type="protein sequence ID" value="VTU06338.1"/>
    <property type="molecule type" value="Genomic_DNA"/>
</dbReference>
<dbReference type="RefSeq" id="WP_135709202.1">
    <property type="nucleotide sequence ID" value="NZ_CABFKI010000002.1"/>
</dbReference>
<dbReference type="GeneID" id="86154739"/>
<dbReference type="Pfam" id="PF18709">
    <property type="entry name" value="DLP_helical"/>
    <property type="match status" value="1"/>
</dbReference>
<keyword evidence="4" id="KW-1185">Reference proteome</keyword>
<feature type="domain" description="Dynamin-like helical" evidence="2">
    <location>
        <begin position="1"/>
        <end position="259"/>
    </location>
</feature>
<name>A0ABY6THS7_9PAST</name>
<evidence type="ECO:0000313" key="3">
    <source>
        <dbReference type="EMBL" id="VTU06338.1"/>
    </source>
</evidence>
<feature type="coiled-coil region" evidence="1">
    <location>
        <begin position="195"/>
        <end position="257"/>
    </location>
</feature>
<evidence type="ECO:0000259" key="2">
    <source>
        <dbReference type="Pfam" id="PF18709"/>
    </source>
</evidence>
<protein>
    <recommendedName>
        <fullName evidence="2">Dynamin-like helical domain-containing protein</fullName>
    </recommendedName>
</protein>